<proteinExistence type="predicted"/>
<name>A0ABW5DEU9_9HYPH</name>
<accession>A0ABW5DEU9</accession>
<dbReference type="RefSeq" id="WP_345099991.1">
    <property type="nucleotide sequence ID" value="NZ_BAABGS010000073.1"/>
</dbReference>
<reference evidence="3" key="1">
    <citation type="journal article" date="2019" name="Int. J. Syst. Evol. Microbiol.">
        <title>The Global Catalogue of Microorganisms (GCM) 10K type strain sequencing project: providing services to taxonomists for standard genome sequencing and annotation.</title>
        <authorList>
            <consortium name="The Broad Institute Genomics Platform"/>
            <consortium name="The Broad Institute Genome Sequencing Center for Infectious Disease"/>
            <person name="Wu L."/>
            <person name="Ma J."/>
        </authorList>
    </citation>
    <scope>NUCLEOTIDE SEQUENCE [LARGE SCALE GENOMIC DNA]</scope>
    <source>
        <strain evidence="3">KCTC 23707</strain>
    </source>
</reference>
<comment type="caution">
    <text evidence="2">The sequence shown here is derived from an EMBL/GenBank/DDBJ whole genome shotgun (WGS) entry which is preliminary data.</text>
</comment>
<feature type="signal peptide" evidence="1">
    <location>
        <begin position="1"/>
        <end position="19"/>
    </location>
</feature>
<dbReference type="Proteomes" id="UP001597373">
    <property type="component" value="Unassembled WGS sequence"/>
</dbReference>
<organism evidence="2 3">
    <name type="scientific">Chelativorans composti</name>
    <dbReference type="NCBI Taxonomy" id="768533"/>
    <lineage>
        <taxon>Bacteria</taxon>
        <taxon>Pseudomonadati</taxon>
        <taxon>Pseudomonadota</taxon>
        <taxon>Alphaproteobacteria</taxon>
        <taxon>Hyphomicrobiales</taxon>
        <taxon>Phyllobacteriaceae</taxon>
        <taxon>Chelativorans</taxon>
    </lineage>
</organism>
<evidence type="ECO:0000313" key="3">
    <source>
        <dbReference type="Proteomes" id="UP001597373"/>
    </source>
</evidence>
<evidence type="ECO:0000256" key="1">
    <source>
        <dbReference type="SAM" id="SignalP"/>
    </source>
</evidence>
<protein>
    <submittedName>
        <fullName evidence="2">Uncharacterized protein</fullName>
    </submittedName>
</protein>
<keyword evidence="3" id="KW-1185">Reference proteome</keyword>
<dbReference type="EMBL" id="JBHUIR010000005">
    <property type="protein sequence ID" value="MFD2258419.1"/>
    <property type="molecule type" value="Genomic_DNA"/>
</dbReference>
<evidence type="ECO:0000313" key="2">
    <source>
        <dbReference type="EMBL" id="MFD2258419.1"/>
    </source>
</evidence>
<feature type="chain" id="PRO_5045261722" evidence="1">
    <location>
        <begin position="20"/>
        <end position="194"/>
    </location>
</feature>
<keyword evidence="1" id="KW-0732">Signal</keyword>
<gene>
    <name evidence="2" type="ORF">ACFSMZ_01370</name>
</gene>
<sequence length="194" mass="20367">MIRYLATLALLASASAANAQSPDFCDYREARAACTADLVLDEEKGEYTVSAPGQCLKITVTVDGAPHEHLLPAGGSASEQLASTGDPKEHEVAVSSCAMYPSKTARVYECSPAVVDATNRCRIDGMKAYSQCNAAAADGKGPADCEEQALQATEKCFAAAADIGNQCLHANAFSAVRDGKGVRIVRQTSYTLQQ</sequence>